<evidence type="ECO:0000256" key="1">
    <source>
        <dbReference type="SAM" id="MobiDB-lite"/>
    </source>
</evidence>
<comment type="caution">
    <text evidence="2">The sequence shown here is derived from an EMBL/GenBank/DDBJ whole genome shotgun (WGS) entry which is preliminary data.</text>
</comment>
<evidence type="ECO:0000313" key="3">
    <source>
        <dbReference type="Proteomes" id="UP000051677"/>
    </source>
</evidence>
<dbReference type="RefSeq" id="WP_055580792.1">
    <property type="nucleotide sequence ID" value="NZ_LKTM01000355.1"/>
</dbReference>
<dbReference type="Proteomes" id="UP000051677">
    <property type="component" value="Unassembled WGS sequence"/>
</dbReference>
<dbReference type="OrthoDB" id="5148145at2"/>
<evidence type="ECO:0008006" key="4">
    <source>
        <dbReference type="Google" id="ProtNLM"/>
    </source>
</evidence>
<feature type="region of interest" description="Disordered" evidence="1">
    <location>
        <begin position="113"/>
        <end position="155"/>
    </location>
</feature>
<proteinExistence type="predicted"/>
<feature type="compositionally biased region" description="Basic and acidic residues" evidence="1">
    <location>
        <begin position="113"/>
        <end position="146"/>
    </location>
</feature>
<dbReference type="EMBL" id="LKTM01000355">
    <property type="protein sequence ID" value="KQH76240.1"/>
    <property type="molecule type" value="Genomic_DNA"/>
</dbReference>
<dbReference type="AlphaFoldDB" id="A0A0Q2U650"/>
<evidence type="ECO:0000313" key="2">
    <source>
        <dbReference type="EMBL" id="KQH76240.1"/>
    </source>
</evidence>
<reference evidence="2 3" key="1">
    <citation type="submission" date="2015-10" db="EMBL/GenBank/DDBJ databases">
        <title>Mycobacterium gordonae draft genome assembly.</title>
        <authorList>
            <person name="Ustinova V."/>
            <person name="Smirnova T."/>
            <person name="Blagodatskikh K."/>
            <person name="Varlamov D."/>
            <person name="Larionova E."/>
            <person name="Chernousova L."/>
        </authorList>
    </citation>
    <scope>NUCLEOTIDE SEQUENCE [LARGE SCALE GENOMIC DNA]</scope>
    <source>
        <strain evidence="2 3">CTRI 14-8773</strain>
    </source>
</reference>
<name>A0A0Q2U650_MYCGO</name>
<accession>A0A0Q2U650</accession>
<sequence length="254" mass="28230">MTSVEKFQASTDTLAAATQAQALAVYTAYQTGRLTRDQAVSLVAAVVNQFNAAAVSLADAALSAQIEQATGIPTPPTGIAPTDSTARLEKAVNTILTQDQPIPAEKIDLTRQLEDRASQPHTKEQPVESHRVEQSSEPLPEQKADELQEPPQPDTQMRIERLARSEPLETAQSATIEAMQHQPLIEGWTRQMDADPCQLCRWWWREGRIWPKEHPFQSHKGCNCQPKVVLAEKIESTMYTRSLQRDRAAARNDA</sequence>
<protein>
    <recommendedName>
        <fullName evidence="4">Phage head morphogenesis domain-containing protein</fullName>
    </recommendedName>
</protein>
<organism evidence="2 3">
    <name type="scientific">Mycobacterium gordonae</name>
    <dbReference type="NCBI Taxonomy" id="1778"/>
    <lineage>
        <taxon>Bacteria</taxon>
        <taxon>Bacillati</taxon>
        <taxon>Actinomycetota</taxon>
        <taxon>Actinomycetes</taxon>
        <taxon>Mycobacteriales</taxon>
        <taxon>Mycobacteriaceae</taxon>
        <taxon>Mycobacterium</taxon>
    </lineage>
</organism>
<gene>
    <name evidence="2" type="ORF">AO501_09505</name>
</gene>